<reference evidence="2 3" key="1">
    <citation type="submission" date="2020-07" db="EMBL/GenBank/DDBJ databases">
        <title>Genomic Encyclopedia of Type Strains, Phase IV (KMG-V): Genome sequencing to study the core and pangenomes of soil and plant-associated prokaryotes.</title>
        <authorList>
            <person name="Whitman W."/>
        </authorList>
    </citation>
    <scope>NUCLEOTIDE SEQUENCE [LARGE SCALE GENOMIC DNA]</scope>
    <source>
        <strain evidence="2 3">M8UP30</strain>
    </source>
</reference>
<evidence type="ECO:0000256" key="1">
    <source>
        <dbReference type="SAM" id="MobiDB-lite"/>
    </source>
</evidence>
<gene>
    <name evidence="2" type="ORF">HDF12_001092</name>
</gene>
<accession>A0A7Y9T238</accession>
<name>A0A7Y9T238_9BACT</name>
<comment type="caution">
    <text evidence="2">The sequence shown here is derived from an EMBL/GenBank/DDBJ whole genome shotgun (WGS) entry which is preliminary data.</text>
</comment>
<sequence>MEAREKTEVVVDPKNPNRAVLSVADEEWPLPIPIVRKEAKWYFDIRTGLKEILLRRIGTNELDAITICRGYVEAQKDYAEEIHDDSGVNEYAQRIISTPGKQDGLAWQNPDGSWEARSARL</sequence>
<organism evidence="2 3">
    <name type="scientific">Tunturiibacter lichenicola</name>
    <dbReference type="NCBI Taxonomy" id="2051959"/>
    <lineage>
        <taxon>Bacteria</taxon>
        <taxon>Pseudomonadati</taxon>
        <taxon>Acidobacteriota</taxon>
        <taxon>Terriglobia</taxon>
        <taxon>Terriglobales</taxon>
        <taxon>Acidobacteriaceae</taxon>
        <taxon>Tunturiibacter</taxon>
    </lineage>
</organism>
<dbReference type="InterPro" id="IPR021556">
    <property type="entry name" value="DUF2950"/>
</dbReference>
<dbReference type="AlphaFoldDB" id="A0A7Y9T238"/>
<protein>
    <submittedName>
        <fullName evidence="2">Uncharacterized protein</fullName>
    </submittedName>
</protein>
<evidence type="ECO:0000313" key="2">
    <source>
        <dbReference type="EMBL" id="NYF50727.1"/>
    </source>
</evidence>
<proteinExistence type="predicted"/>
<dbReference type="EMBL" id="JACCCV010000001">
    <property type="protein sequence ID" value="NYF50727.1"/>
    <property type="molecule type" value="Genomic_DNA"/>
</dbReference>
<evidence type="ECO:0000313" key="3">
    <source>
        <dbReference type="Proteomes" id="UP000534186"/>
    </source>
</evidence>
<dbReference type="Pfam" id="PF11453">
    <property type="entry name" value="DUF2950"/>
    <property type="match status" value="1"/>
</dbReference>
<dbReference type="Proteomes" id="UP000534186">
    <property type="component" value="Unassembled WGS sequence"/>
</dbReference>
<feature type="region of interest" description="Disordered" evidence="1">
    <location>
        <begin position="101"/>
        <end position="121"/>
    </location>
</feature>